<keyword evidence="3 4" id="KW-0732">Signal</keyword>
<dbReference type="EMBL" id="LS483469">
    <property type="protein sequence ID" value="SQI35766.1"/>
    <property type="molecule type" value="Genomic_DNA"/>
</dbReference>
<dbReference type="InterPro" id="IPR000914">
    <property type="entry name" value="SBP_5_dom"/>
</dbReference>
<dbReference type="SUPFAM" id="SSF53850">
    <property type="entry name" value="Periplasmic binding protein-like II"/>
    <property type="match status" value="1"/>
</dbReference>
<evidence type="ECO:0000256" key="1">
    <source>
        <dbReference type="ARBA" id="ARBA00004418"/>
    </source>
</evidence>
<protein>
    <submittedName>
        <fullName evidence="6">Glutathione-binding protein gsiB</fullName>
    </submittedName>
</protein>
<feature type="domain" description="Solute-binding protein family 5" evidence="5">
    <location>
        <begin position="70"/>
        <end position="209"/>
    </location>
</feature>
<name>A0A2X4U7I5_SERPL</name>
<dbReference type="GO" id="GO:1904680">
    <property type="term" value="F:peptide transmembrane transporter activity"/>
    <property type="evidence" value="ECO:0007669"/>
    <property type="project" value="TreeGrafter"/>
</dbReference>
<dbReference type="GO" id="GO:0042938">
    <property type="term" value="P:dipeptide transport"/>
    <property type="evidence" value="ECO:0007669"/>
    <property type="project" value="TreeGrafter"/>
</dbReference>
<organism evidence="6 7">
    <name type="scientific">Serratia plymuthica</name>
    <dbReference type="NCBI Taxonomy" id="82996"/>
    <lineage>
        <taxon>Bacteria</taxon>
        <taxon>Pseudomonadati</taxon>
        <taxon>Pseudomonadota</taxon>
        <taxon>Gammaproteobacteria</taxon>
        <taxon>Enterobacterales</taxon>
        <taxon>Yersiniaceae</taxon>
        <taxon>Serratia</taxon>
    </lineage>
</organism>
<feature type="signal peptide" evidence="4">
    <location>
        <begin position="1"/>
        <end position="26"/>
    </location>
</feature>
<comment type="similarity">
    <text evidence="2">Belongs to the bacterial solute-binding protein 5 family.</text>
</comment>
<dbReference type="AlphaFoldDB" id="A0A2X4U7I5"/>
<dbReference type="InterPro" id="IPR039424">
    <property type="entry name" value="SBP_5"/>
</dbReference>
<sequence>MKHTFKRNALVAAVLLAAVGAGPAWAAKDAVIAVASNFTTLDPYDANDTLSQAVAKSFYQGLFGFDKDMKLVNVLADGYEVSKDGLTYTLKLHPGVKFHDGTEFNAEAVKVNLDRASNPDSHLKRYNLFKMIDKTEVVDANTVKIVLKAPFSAFINNLAHPAAAIISPAALKQYGKDIGFHPVGTGPYQFVTWNQTDFVKVKKFDGYWKPGCRSSTASPGARWWTTIPVRRCCKPAKRPLPSRSLTSRPRCWKAMPSSTWWRLRRSCNVISV</sequence>
<evidence type="ECO:0000313" key="6">
    <source>
        <dbReference type="EMBL" id="SQI35766.1"/>
    </source>
</evidence>
<dbReference type="Gene3D" id="3.90.76.10">
    <property type="entry name" value="Dipeptide-binding Protein, Domain 1"/>
    <property type="match status" value="1"/>
</dbReference>
<accession>A0A2X4U7I5</accession>
<reference evidence="6 7" key="1">
    <citation type="submission" date="2018-06" db="EMBL/GenBank/DDBJ databases">
        <authorList>
            <consortium name="Pathogen Informatics"/>
            <person name="Doyle S."/>
        </authorList>
    </citation>
    <scope>NUCLEOTIDE SEQUENCE [LARGE SCALE GENOMIC DNA]</scope>
    <source>
        <strain evidence="6 7">NCTC12961</strain>
    </source>
</reference>
<dbReference type="GO" id="GO:0030288">
    <property type="term" value="C:outer membrane-bounded periplasmic space"/>
    <property type="evidence" value="ECO:0007669"/>
    <property type="project" value="TreeGrafter"/>
</dbReference>
<proteinExistence type="inferred from homology"/>
<gene>
    <name evidence="6" type="primary">gsiB_1</name>
    <name evidence="6" type="ORF">NCTC12961_01917</name>
</gene>
<dbReference type="Proteomes" id="UP000248897">
    <property type="component" value="Chromosome 1"/>
</dbReference>
<evidence type="ECO:0000256" key="2">
    <source>
        <dbReference type="ARBA" id="ARBA00005695"/>
    </source>
</evidence>
<dbReference type="STRING" id="82996.ADP72_03080"/>
<evidence type="ECO:0000313" key="7">
    <source>
        <dbReference type="Proteomes" id="UP000248897"/>
    </source>
</evidence>
<feature type="chain" id="PRO_5015888447" evidence="4">
    <location>
        <begin position="27"/>
        <end position="272"/>
    </location>
</feature>
<dbReference type="Gene3D" id="3.40.190.10">
    <property type="entry name" value="Periplasmic binding protein-like II"/>
    <property type="match status" value="1"/>
</dbReference>
<dbReference type="PANTHER" id="PTHR30290">
    <property type="entry name" value="PERIPLASMIC BINDING COMPONENT OF ABC TRANSPORTER"/>
    <property type="match status" value="1"/>
</dbReference>
<evidence type="ECO:0000259" key="5">
    <source>
        <dbReference type="Pfam" id="PF00496"/>
    </source>
</evidence>
<evidence type="ECO:0000256" key="3">
    <source>
        <dbReference type="ARBA" id="ARBA00022729"/>
    </source>
</evidence>
<evidence type="ECO:0000256" key="4">
    <source>
        <dbReference type="SAM" id="SignalP"/>
    </source>
</evidence>
<comment type="subcellular location">
    <subcellularLocation>
        <location evidence="1">Periplasm</location>
    </subcellularLocation>
</comment>
<dbReference type="Pfam" id="PF00496">
    <property type="entry name" value="SBP_bac_5"/>
    <property type="match status" value="1"/>
</dbReference>
<dbReference type="PANTHER" id="PTHR30290:SF32">
    <property type="entry name" value="GLUTATHIONE-BINDING PROTEIN GSIB"/>
    <property type="match status" value="1"/>
</dbReference>